<protein>
    <recommendedName>
        <fullName evidence="3">Transcriptional regulator</fullName>
    </recommendedName>
</protein>
<proteinExistence type="predicted"/>
<evidence type="ECO:0000313" key="1">
    <source>
        <dbReference type="EMBL" id="MDP9822978.1"/>
    </source>
</evidence>
<gene>
    <name evidence="1" type="ORF">J2S59_002787</name>
</gene>
<comment type="caution">
    <text evidence="1">The sequence shown here is derived from an EMBL/GenBank/DDBJ whole genome shotgun (WGS) entry which is preliminary data.</text>
</comment>
<evidence type="ECO:0000313" key="2">
    <source>
        <dbReference type="Proteomes" id="UP001240447"/>
    </source>
</evidence>
<accession>A0ABT9NRF9</accession>
<dbReference type="EMBL" id="JAUSQM010000001">
    <property type="protein sequence ID" value="MDP9822978.1"/>
    <property type="molecule type" value="Genomic_DNA"/>
</dbReference>
<evidence type="ECO:0008006" key="3">
    <source>
        <dbReference type="Google" id="ProtNLM"/>
    </source>
</evidence>
<name>A0ABT9NRF9_9ACTN</name>
<reference evidence="1 2" key="1">
    <citation type="submission" date="2023-07" db="EMBL/GenBank/DDBJ databases">
        <title>Sequencing the genomes of 1000 actinobacteria strains.</title>
        <authorList>
            <person name="Klenk H.-P."/>
        </authorList>
    </citation>
    <scope>NUCLEOTIDE SEQUENCE [LARGE SCALE GENOMIC DNA]</scope>
    <source>
        <strain evidence="1 2">GD13</strain>
    </source>
</reference>
<sequence>MQHESEQRVVTLAWVAAWTTARLETAQVVDR</sequence>
<keyword evidence="2" id="KW-1185">Reference proteome</keyword>
<dbReference type="Proteomes" id="UP001240447">
    <property type="component" value="Unassembled WGS sequence"/>
</dbReference>
<organism evidence="1 2">
    <name type="scientific">Nocardioides massiliensis</name>
    <dbReference type="NCBI Taxonomy" id="1325935"/>
    <lineage>
        <taxon>Bacteria</taxon>
        <taxon>Bacillati</taxon>
        <taxon>Actinomycetota</taxon>
        <taxon>Actinomycetes</taxon>
        <taxon>Propionibacteriales</taxon>
        <taxon>Nocardioidaceae</taxon>
        <taxon>Nocardioides</taxon>
    </lineage>
</organism>